<feature type="non-terminal residue" evidence="1">
    <location>
        <position position="1"/>
    </location>
</feature>
<comment type="caution">
    <text evidence="1">The sequence shown here is derived from an EMBL/GenBank/DDBJ whole genome shotgun (WGS) entry which is preliminary data.</text>
</comment>
<organism evidence="1">
    <name type="scientific">Tanacetum cinerariifolium</name>
    <name type="common">Dalmatian daisy</name>
    <name type="synonym">Chrysanthemum cinerariifolium</name>
    <dbReference type="NCBI Taxonomy" id="118510"/>
    <lineage>
        <taxon>Eukaryota</taxon>
        <taxon>Viridiplantae</taxon>
        <taxon>Streptophyta</taxon>
        <taxon>Embryophyta</taxon>
        <taxon>Tracheophyta</taxon>
        <taxon>Spermatophyta</taxon>
        <taxon>Magnoliopsida</taxon>
        <taxon>eudicotyledons</taxon>
        <taxon>Gunneridae</taxon>
        <taxon>Pentapetalae</taxon>
        <taxon>asterids</taxon>
        <taxon>campanulids</taxon>
        <taxon>Asterales</taxon>
        <taxon>Asteraceae</taxon>
        <taxon>Asteroideae</taxon>
        <taxon>Anthemideae</taxon>
        <taxon>Anthemidinae</taxon>
        <taxon>Tanacetum</taxon>
    </lineage>
</organism>
<name>A0A699TDC4_TANCI</name>
<feature type="non-terminal residue" evidence="1">
    <location>
        <position position="219"/>
    </location>
</feature>
<dbReference type="EMBL" id="BKCJ011236540">
    <property type="protein sequence ID" value="GFD08187.1"/>
    <property type="molecule type" value="Genomic_DNA"/>
</dbReference>
<dbReference type="AlphaFoldDB" id="A0A699TDC4"/>
<evidence type="ECO:0000313" key="1">
    <source>
        <dbReference type="EMBL" id="GFD08187.1"/>
    </source>
</evidence>
<protein>
    <submittedName>
        <fullName evidence="1">Uncharacterized protein</fullName>
    </submittedName>
</protein>
<reference evidence="1" key="1">
    <citation type="journal article" date="2019" name="Sci. Rep.">
        <title>Draft genome of Tanacetum cinerariifolium, the natural source of mosquito coil.</title>
        <authorList>
            <person name="Yamashiro T."/>
            <person name="Shiraishi A."/>
            <person name="Satake H."/>
            <person name="Nakayama K."/>
        </authorList>
    </citation>
    <scope>NUCLEOTIDE SEQUENCE</scope>
</reference>
<gene>
    <name evidence="1" type="ORF">Tci_880156</name>
</gene>
<accession>A0A699TDC4</accession>
<proteinExistence type="predicted"/>
<sequence>GLARNELLEVEIGLHHELFHSRKLVFDAEVLFQHYEAEVTHHVPLAERGIARGNIHLLVAHQVFHHLAEKQVDALLHPEAEAEIDAEHVVGGQLGYLILHRVGLVGGIDVDKPIDVRPLGPLLKDGVDDFLLDFARALGRGQKHEVGGVFANRLIIAELLERLDVGLHLHKVGEAALDVVRLQPHVHHAHQGRCDGQRHEAAMRKLNEVGHQKRPLNDA</sequence>